<dbReference type="InterPro" id="IPR001078">
    <property type="entry name" value="2-oxoacid_DH_actylTfrase"/>
</dbReference>
<dbReference type="PANTHER" id="PTHR43178:SF5">
    <property type="entry name" value="LIPOAMIDE ACYLTRANSFERASE COMPONENT OF BRANCHED-CHAIN ALPHA-KETO ACID DEHYDROGENASE COMPLEX, MITOCHONDRIAL"/>
    <property type="match status" value="1"/>
</dbReference>
<dbReference type="Pfam" id="PF02817">
    <property type="entry name" value="E3_binding"/>
    <property type="match status" value="1"/>
</dbReference>
<dbReference type="SUPFAM" id="SSF51230">
    <property type="entry name" value="Single hybrid motif"/>
    <property type="match status" value="1"/>
</dbReference>
<dbReference type="PANTHER" id="PTHR43178">
    <property type="entry name" value="DIHYDROLIPOAMIDE ACETYLTRANSFERASE COMPONENT OF PYRUVATE DEHYDROGENASE COMPLEX"/>
    <property type="match status" value="1"/>
</dbReference>
<evidence type="ECO:0000256" key="1">
    <source>
        <dbReference type="ARBA" id="ARBA00001938"/>
    </source>
</evidence>
<protein>
    <recommendedName>
        <fullName evidence="7">Dihydrolipoamide acetyltransferase component of pyruvate dehydrogenase complex</fullName>
        <ecNumber evidence="7">2.3.1.-</ecNumber>
    </recommendedName>
</protein>
<accession>A0ABP7QHT7</accession>
<dbReference type="CDD" id="cd06849">
    <property type="entry name" value="lipoyl_domain"/>
    <property type="match status" value="1"/>
</dbReference>
<feature type="domain" description="Lipoyl-binding" evidence="8">
    <location>
        <begin position="3"/>
        <end position="78"/>
    </location>
</feature>
<dbReference type="Pfam" id="PF00198">
    <property type="entry name" value="2-oxoacid_dh"/>
    <property type="match status" value="1"/>
</dbReference>
<evidence type="ECO:0000256" key="5">
    <source>
        <dbReference type="ARBA" id="ARBA00022823"/>
    </source>
</evidence>
<dbReference type="SUPFAM" id="SSF52777">
    <property type="entry name" value="CoA-dependent acyltransferases"/>
    <property type="match status" value="1"/>
</dbReference>
<dbReference type="SUPFAM" id="SSF47005">
    <property type="entry name" value="Peripheral subunit-binding domain of 2-oxo acid dehydrogenase complex"/>
    <property type="match status" value="1"/>
</dbReference>
<evidence type="ECO:0000256" key="2">
    <source>
        <dbReference type="ARBA" id="ARBA00007317"/>
    </source>
</evidence>
<dbReference type="InterPro" id="IPR050743">
    <property type="entry name" value="2-oxoacid_DH_E2_comp"/>
</dbReference>
<reference evidence="11" key="1">
    <citation type="journal article" date="2019" name="Int. J. Syst. Evol. Microbiol.">
        <title>The Global Catalogue of Microorganisms (GCM) 10K type strain sequencing project: providing services to taxonomists for standard genome sequencing and annotation.</title>
        <authorList>
            <consortium name="The Broad Institute Genomics Platform"/>
            <consortium name="The Broad Institute Genome Sequencing Center for Infectious Disease"/>
            <person name="Wu L."/>
            <person name="Ma J."/>
        </authorList>
    </citation>
    <scope>NUCLEOTIDE SEQUENCE [LARGE SCALE GENOMIC DNA]</scope>
    <source>
        <strain evidence="11">JCM 16601</strain>
    </source>
</reference>
<dbReference type="Proteomes" id="UP001500742">
    <property type="component" value="Unassembled WGS sequence"/>
</dbReference>
<dbReference type="Pfam" id="PF00364">
    <property type="entry name" value="Biotin_lipoyl"/>
    <property type="match status" value="1"/>
</dbReference>
<dbReference type="RefSeq" id="WP_259090312.1">
    <property type="nucleotide sequence ID" value="NZ_BAAAZC010000027.1"/>
</dbReference>
<sequence>MAKYQLLLPKMGESVAEATVIKWNKKPGDHVDADEAVMEIATDKVDSDVPSPVAGKLLEQFYQENDVVQVGAVIAIIETADAEPSIAKDIEPTTTAPETPEAHTFTEHAPAIEHIPFTEPVVVTEQPAAVVETPTFAPSFESEQHTDIPVDIPGINQLDQKSPSPYNQSFKGEGRFYSPLVRNIASQENISINELDTIPGTGSEGRLTKDDLLSYIQYKHSPAASPKTEAPLATATPPVVSETVKPIRAAAPGEQPVNAPVSPAPEPVIAAAPVLTAPEPVAIPESPKEKPVEIKSAAPLSSVSGADEIIEMDRMRRLIADHMVMSKQTSPHVTSFVEADVTSLVMWREKVKNSFEKREGEKITFTPIFIEAVVKAIKDFPMINVTVNGTQIIKKAAINISMATALPSGNLIVPVIKKADELNLLGITKAVNDLANRARNGKLLPDDVREGTFTITNVGSFGNVMGTPIINQPQVAILAVGAIKKKPAVIETPEGDVIAIRHMMFLSLSYDHRVVDGALGGSFVRRVADYLEKWDGNRVV</sequence>
<dbReference type="InterPro" id="IPR000089">
    <property type="entry name" value="Biotin_lipoyl"/>
</dbReference>
<dbReference type="PROSITE" id="PS51826">
    <property type="entry name" value="PSBD"/>
    <property type="match status" value="1"/>
</dbReference>
<evidence type="ECO:0000256" key="6">
    <source>
        <dbReference type="ARBA" id="ARBA00023315"/>
    </source>
</evidence>
<comment type="cofactor">
    <cofactor evidence="1 7">
        <name>(R)-lipoate</name>
        <dbReference type="ChEBI" id="CHEBI:83088"/>
    </cofactor>
</comment>
<dbReference type="EMBL" id="BAAAZC010000027">
    <property type="protein sequence ID" value="GAA3982786.1"/>
    <property type="molecule type" value="Genomic_DNA"/>
</dbReference>
<evidence type="ECO:0000256" key="3">
    <source>
        <dbReference type="ARBA" id="ARBA00011484"/>
    </source>
</evidence>
<feature type="domain" description="Peripheral subunit-binding (PSBD)" evidence="9">
    <location>
        <begin position="176"/>
        <end position="216"/>
    </location>
</feature>
<dbReference type="InterPro" id="IPR023213">
    <property type="entry name" value="CAT-like_dom_sf"/>
</dbReference>
<dbReference type="InterPro" id="IPR003016">
    <property type="entry name" value="2-oxoA_DH_lipoyl-BS"/>
</dbReference>
<dbReference type="PROSITE" id="PS00189">
    <property type="entry name" value="LIPOYL"/>
    <property type="match status" value="1"/>
</dbReference>
<comment type="similarity">
    <text evidence="2 7">Belongs to the 2-oxoacid dehydrogenase family.</text>
</comment>
<comment type="caution">
    <text evidence="10">The sequence shown here is derived from an EMBL/GenBank/DDBJ whole genome shotgun (WGS) entry which is preliminary data.</text>
</comment>
<keyword evidence="6 7" id="KW-0012">Acyltransferase</keyword>
<evidence type="ECO:0000313" key="11">
    <source>
        <dbReference type="Proteomes" id="UP001500742"/>
    </source>
</evidence>
<evidence type="ECO:0000256" key="7">
    <source>
        <dbReference type="RuleBase" id="RU003423"/>
    </source>
</evidence>
<name>A0ABP7QHT7_9SPHI</name>
<keyword evidence="11" id="KW-1185">Reference proteome</keyword>
<comment type="subunit">
    <text evidence="3">Forms a 24-polypeptide structural core with octahedral symmetry.</text>
</comment>
<dbReference type="Gene3D" id="3.30.559.10">
    <property type="entry name" value="Chloramphenicol acetyltransferase-like domain"/>
    <property type="match status" value="1"/>
</dbReference>
<keyword evidence="4 7" id="KW-0808">Transferase</keyword>
<dbReference type="Gene3D" id="2.40.50.100">
    <property type="match status" value="1"/>
</dbReference>
<dbReference type="Gene3D" id="4.10.320.10">
    <property type="entry name" value="E3-binding domain"/>
    <property type="match status" value="1"/>
</dbReference>
<evidence type="ECO:0000259" key="8">
    <source>
        <dbReference type="PROSITE" id="PS50968"/>
    </source>
</evidence>
<evidence type="ECO:0000313" key="10">
    <source>
        <dbReference type="EMBL" id="GAA3982786.1"/>
    </source>
</evidence>
<keyword evidence="5 7" id="KW-0450">Lipoyl</keyword>
<organism evidence="10 11">
    <name type="scientific">Mucilaginibacter dorajii</name>
    <dbReference type="NCBI Taxonomy" id="692994"/>
    <lineage>
        <taxon>Bacteria</taxon>
        <taxon>Pseudomonadati</taxon>
        <taxon>Bacteroidota</taxon>
        <taxon>Sphingobacteriia</taxon>
        <taxon>Sphingobacteriales</taxon>
        <taxon>Sphingobacteriaceae</taxon>
        <taxon>Mucilaginibacter</taxon>
    </lineage>
</organism>
<dbReference type="PROSITE" id="PS50968">
    <property type="entry name" value="BIOTINYL_LIPOYL"/>
    <property type="match status" value="1"/>
</dbReference>
<dbReference type="InterPro" id="IPR004167">
    <property type="entry name" value="PSBD"/>
</dbReference>
<gene>
    <name evidence="10" type="ORF">GCM10022210_37900</name>
</gene>
<dbReference type="EC" id="2.3.1.-" evidence="7"/>
<dbReference type="InterPro" id="IPR011053">
    <property type="entry name" value="Single_hybrid_motif"/>
</dbReference>
<proteinExistence type="inferred from homology"/>
<evidence type="ECO:0000259" key="9">
    <source>
        <dbReference type="PROSITE" id="PS51826"/>
    </source>
</evidence>
<dbReference type="InterPro" id="IPR036625">
    <property type="entry name" value="E3-bd_dom_sf"/>
</dbReference>
<evidence type="ECO:0000256" key="4">
    <source>
        <dbReference type="ARBA" id="ARBA00022679"/>
    </source>
</evidence>